<dbReference type="Gene3D" id="2.40.170.20">
    <property type="entry name" value="TonB-dependent receptor, beta-barrel domain"/>
    <property type="match status" value="1"/>
</dbReference>
<dbReference type="SUPFAM" id="SSF56935">
    <property type="entry name" value="Porins"/>
    <property type="match status" value="1"/>
</dbReference>
<dbReference type="PROSITE" id="PS52016">
    <property type="entry name" value="TONB_DEPENDENT_REC_3"/>
    <property type="match status" value="1"/>
</dbReference>
<comment type="subcellular location">
    <subcellularLocation>
        <location evidence="1 10">Cell outer membrane</location>
        <topology evidence="1 10">Multi-pass membrane protein</topology>
    </subcellularLocation>
</comment>
<dbReference type="OrthoDB" id="183532at2"/>
<dbReference type="Pfam" id="PF07715">
    <property type="entry name" value="Plug"/>
    <property type="match status" value="1"/>
</dbReference>
<dbReference type="InterPro" id="IPR039426">
    <property type="entry name" value="TonB-dep_rcpt-like"/>
</dbReference>
<comment type="similarity">
    <text evidence="2 10 11">Belongs to the TonB-dependent receptor family.</text>
</comment>
<reference evidence="14 15" key="1">
    <citation type="submission" date="2019-03" db="EMBL/GenBank/DDBJ databases">
        <title>Ramlibacter rhizophilus CCTCC AB2015357, whole genome shotgun sequence.</title>
        <authorList>
            <person name="Zhang X."/>
            <person name="Feng G."/>
            <person name="Zhu H."/>
        </authorList>
    </citation>
    <scope>NUCLEOTIDE SEQUENCE [LARGE SCALE GENOMIC DNA]</scope>
    <source>
        <strain evidence="14 15">CCTCC AB2015357</strain>
    </source>
</reference>
<dbReference type="EMBL" id="SMLL01000008">
    <property type="protein sequence ID" value="TFY96769.1"/>
    <property type="molecule type" value="Genomic_DNA"/>
</dbReference>
<organism evidence="14 15">
    <name type="scientific">Ramlibacter rhizophilus</name>
    <dbReference type="NCBI Taxonomy" id="1781167"/>
    <lineage>
        <taxon>Bacteria</taxon>
        <taxon>Pseudomonadati</taxon>
        <taxon>Pseudomonadota</taxon>
        <taxon>Betaproteobacteria</taxon>
        <taxon>Burkholderiales</taxon>
        <taxon>Comamonadaceae</taxon>
        <taxon>Ramlibacter</taxon>
    </lineage>
</organism>
<evidence type="ECO:0000256" key="6">
    <source>
        <dbReference type="ARBA" id="ARBA00023077"/>
    </source>
</evidence>
<evidence type="ECO:0000313" key="15">
    <source>
        <dbReference type="Proteomes" id="UP000297564"/>
    </source>
</evidence>
<feature type="domain" description="TonB-dependent receptor plug" evidence="13">
    <location>
        <begin position="67"/>
        <end position="176"/>
    </location>
</feature>
<evidence type="ECO:0000259" key="12">
    <source>
        <dbReference type="Pfam" id="PF00593"/>
    </source>
</evidence>
<evidence type="ECO:0000256" key="2">
    <source>
        <dbReference type="ARBA" id="ARBA00009810"/>
    </source>
</evidence>
<evidence type="ECO:0000256" key="5">
    <source>
        <dbReference type="ARBA" id="ARBA00022692"/>
    </source>
</evidence>
<dbReference type="InterPro" id="IPR036942">
    <property type="entry name" value="Beta-barrel_TonB_sf"/>
</dbReference>
<dbReference type="GO" id="GO:0044718">
    <property type="term" value="P:siderophore transmembrane transport"/>
    <property type="evidence" value="ECO:0007669"/>
    <property type="project" value="TreeGrafter"/>
</dbReference>
<comment type="caution">
    <text evidence="14">The sequence shown here is derived from an EMBL/GenBank/DDBJ whole genome shotgun (WGS) entry which is preliminary data.</text>
</comment>
<dbReference type="InterPro" id="IPR012910">
    <property type="entry name" value="Plug_dom"/>
</dbReference>
<evidence type="ECO:0000256" key="4">
    <source>
        <dbReference type="ARBA" id="ARBA00022452"/>
    </source>
</evidence>
<keyword evidence="9 10" id="KW-0998">Cell outer membrane</keyword>
<dbReference type="PANTHER" id="PTHR30069">
    <property type="entry name" value="TONB-DEPENDENT OUTER MEMBRANE RECEPTOR"/>
    <property type="match status" value="1"/>
</dbReference>
<keyword evidence="3 10" id="KW-0813">Transport</keyword>
<evidence type="ECO:0000259" key="13">
    <source>
        <dbReference type="Pfam" id="PF07715"/>
    </source>
</evidence>
<name>A0A4Z0BEG4_9BURK</name>
<evidence type="ECO:0000256" key="10">
    <source>
        <dbReference type="PROSITE-ProRule" id="PRU01360"/>
    </source>
</evidence>
<keyword evidence="6 11" id="KW-0798">TonB box</keyword>
<keyword evidence="15" id="KW-1185">Reference proteome</keyword>
<keyword evidence="8 14" id="KW-0675">Receptor</keyword>
<dbReference type="Pfam" id="PF00593">
    <property type="entry name" value="TonB_dep_Rec_b-barrel"/>
    <property type="match status" value="1"/>
</dbReference>
<dbReference type="Proteomes" id="UP000297564">
    <property type="component" value="Unassembled WGS sequence"/>
</dbReference>
<feature type="domain" description="TonB-dependent receptor-like beta-barrel" evidence="12">
    <location>
        <begin position="205"/>
        <end position="612"/>
    </location>
</feature>
<evidence type="ECO:0000256" key="1">
    <source>
        <dbReference type="ARBA" id="ARBA00004571"/>
    </source>
</evidence>
<proteinExistence type="inferred from homology"/>
<evidence type="ECO:0000256" key="7">
    <source>
        <dbReference type="ARBA" id="ARBA00023136"/>
    </source>
</evidence>
<evidence type="ECO:0000256" key="9">
    <source>
        <dbReference type="ARBA" id="ARBA00023237"/>
    </source>
</evidence>
<accession>A0A4Z0BEG4</accession>
<dbReference type="GO" id="GO:0009279">
    <property type="term" value="C:cell outer membrane"/>
    <property type="evidence" value="ECO:0007669"/>
    <property type="project" value="UniProtKB-SubCell"/>
</dbReference>
<dbReference type="PANTHER" id="PTHR30069:SF37">
    <property type="entry name" value="FERRIC VIBRIOBACTIN RECEPTOR VIUA"/>
    <property type="match status" value="1"/>
</dbReference>
<evidence type="ECO:0000256" key="3">
    <source>
        <dbReference type="ARBA" id="ARBA00022448"/>
    </source>
</evidence>
<evidence type="ECO:0000256" key="8">
    <source>
        <dbReference type="ARBA" id="ARBA00023170"/>
    </source>
</evidence>
<evidence type="ECO:0000313" key="14">
    <source>
        <dbReference type="EMBL" id="TFY96769.1"/>
    </source>
</evidence>
<protein>
    <submittedName>
        <fullName evidence="14">TonB-dependent receptor</fullName>
    </submittedName>
</protein>
<dbReference type="InterPro" id="IPR000531">
    <property type="entry name" value="Beta-barrel_TonB"/>
</dbReference>
<evidence type="ECO:0000256" key="11">
    <source>
        <dbReference type="RuleBase" id="RU003357"/>
    </source>
</evidence>
<dbReference type="GO" id="GO:0015344">
    <property type="term" value="F:siderophore uptake transmembrane transporter activity"/>
    <property type="evidence" value="ECO:0007669"/>
    <property type="project" value="TreeGrafter"/>
</dbReference>
<dbReference type="InterPro" id="IPR037066">
    <property type="entry name" value="Plug_dom_sf"/>
</dbReference>
<dbReference type="Gene3D" id="2.170.130.10">
    <property type="entry name" value="TonB-dependent receptor, plug domain"/>
    <property type="match status" value="1"/>
</dbReference>
<gene>
    <name evidence="14" type="ORF">EZ242_18975</name>
</gene>
<keyword evidence="4 10" id="KW-1134">Transmembrane beta strand</keyword>
<keyword evidence="5 10" id="KW-0812">Transmembrane</keyword>
<dbReference type="AlphaFoldDB" id="A0A4Z0BEG4"/>
<sequence length="641" mass="70324">MIAATGDGMRRGLRRMVVPWGLAASLLVGPAVAGADTRVALQSLADLTLEQLGELRVTSVSGRPQAVQDAPASVYVITAQDIRRSAATSLPEVLRLAPTLQVAQTNAGVWAISARGRNDVIANKLLVLLDGRTIYSTLFAGVIWDMHDVVLEDIERIEVVSGPGGTLWGANAVNGVISIVTRSAAQTQGALASVVRSHSGGRETLRWGGRLGPADVRVYGIATDMDNTVRLDGTARDDARSRRQLGFRADWDADAGELMLTGDLHRAGDAAATRDAPRHEGGSLLARWTSRLRDGSPYRLQAYTWRAERDEITALRNRSRVWDLEFRHEPLRPTGQQLLWGLGWRQADDDNLPSPLVALQPAQRTLSWFSAFAQHQQRLAERWTLTTGLKAERNSYTGWELLPNLRLALRHDEQHTSWAGVSRAVRAPSRIDRDVFIPGQAPFFIAGGPRFESEVVVAYELGHNGRIDDTLNWSATLYHHRIEGLRAGIPGQVPLTVENLVDGHTTGLEGWLRWQARPDWWLEAGGFAQRTRLASTLAGDPRTAFPDLGNDPSAQWSLRSHHDLGRGVQLDAALRRVGALPLPRVPSYTALDLRLGWRISPALSVSLLGQNLLDGGHVEFSSAPSPSRIERRLALQAVWTL</sequence>
<keyword evidence="7 10" id="KW-0472">Membrane</keyword>